<evidence type="ECO:0000256" key="2">
    <source>
        <dbReference type="PROSITE-ProRule" id="PRU00330"/>
    </source>
</evidence>
<dbReference type="InterPro" id="IPR002589">
    <property type="entry name" value="Macro_dom"/>
</dbReference>
<evidence type="ECO:0000256" key="3">
    <source>
        <dbReference type="RuleBase" id="RU003829"/>
    </source>
</evidence>
<dbReference type="Pfam" id="PF26557">
    <property type="entry name" value="Cullin_AB"/>
    <property type="match status" value="1"/>
</dbReference>
<dbReference type="InterPro" id="IPR016158">
    <property type="entry name" value="Cullin_homology"/>
</dbReference>
<dbReference type="SMART" id="SM00182">
    <property type="entry name" value="CULLIN"/>
    <property type="match status" value="1"/>
</dbReference>
<feature type="compositionally biased region" description="Basic residues" evidence="4">
    <location>
        <begin position="927"/>
        <end position="936"/>
    </location>
</feature>
<accession>A0ABQ8XYN5</accession>
<feature type="compositionally biased region" description="Low complexity" evidence="4">
    <location>
        <begin position="870"/>
        <end position="880"/>
    </location>
</feature>
<feature type="compositionally biased region" description="Low complexity" evidence="4">
    <location>
        <begin position="1133"/>
        <end position="1142"/>
    </location>
</feature>
<dbReference type="SUPFAM" id="SSF52949">
    <property type="entry name" value="Macro domain-like"/>
    <property type="match status" value="1"/>
</dbReference>
<dbReference type="CDD" id="cd02908">
    <property type="entry name" value="Macro_OAADPr_deacetylase"/>
    <property type="match status" value="1"/>
</dbReference>
<feature type="compositionally biased region" description="Low complexity" evidence="4">
    <location>
        <begin position="1"/>
        <end position="12"/>
    </location>
</feature>
<evidence type="ECO:0000313" key="7">
    <source>
        <dbReference type="EMBL" id="KAJ6236534.1"/>
    </source>
</evidence>
<dbReference type="Proteomes" id="UP001150062">
    <property type="component" value="Unassembled WGS sequence"/>
</dbReference>
<feature type="compositionally biased region" description="Basic residues" evidence="4">
    <location>
        <begin position="856"/>
        <end position="866"/>
    </location>
</feature>
<dbReference type="SUPFAM" id="SSF75632">
    <property type="entry name" value="Cullin homology domain"/>
    <property type="match status" value="1"/>
</dbReference>
<evidence type="ECO:0000259" key="6">
    <source>
        <dbReference type="PROSITE" id="PS51154"/>
    </source>
</evidence>
<feature type="compositionally biased region" description="Basic residues" evidence="4">
    <location>
        <begin position="1104"/>
        <end position="1129"/>
    </location>
</feature>
<dbReference type="InterPro" id="IPR036317">
    <property type="entry name" value="Cullin_homology_sf"/>
</dbReference>
<protein>
    <submittedName>
        <fullName evidence="7">Cullin-1</fullName>
    </submittedName>
</protein>
<feature type="domain" description="Cullin family profile" evidence="5">
    <location>
        <begin position="429"/>
        <end position="658"/>
    </location>
</feature>
<dbReference type="EMBL" id="JAOAOG010000243">
    <property type="protein sequence ID" value="KAJ6236534.1"/>
    <property type="molecule type" value="Genomic_DNA"/>
</dbReference>
<dbReference type="InterPro" id="IPR045093">
    <property type="entry name" value="Cullin"/>
</dbReference>
<comment type="caution">
    <text evidence="7">The sequence shown here is derived from an EMBL/GenBank/DDBJ whole genome shotgun (WGS) entry which is preliminary data.</text>
</comment>
<evidence type="ECO:0000259" key="5">
    <source>
        <dbReference type="PROSITE" id="PS50069"/>
    </source>
</evidence>
<feature type="compositionally biased region" description="Basic residues" evidence="4">
    <location>
        <begin position="992"/>
        <end position="1003"/>
    </location>
</feature>
<gene>
    <name evidence="7" type="ORF">M0813_27923</name>
</gene>
<dbReference type="InterPro" id="IPR043472">
    <property type="entry name" value="Macro_dom-like"/>
</dbReference>
<reference evidence="7" key="1">
    <citation type="submission" date="2022-08" db="EMBL/GenBank/DDBJ databases">
        <title>Novel sulfate-reducing endosymbionts in the free-living metamonad Anaeramoeba.</title>
        <authorList>
            <person name="Jerlstrom-Hultqvist J."/>
            <person name="Cepicka I."/>
            <person name="Gallot-Lavallee L."/>
            <person name="Salas-Leiva D."/>
            <person name="Curtis B.A."/>
            <person name="Zahonova K."/>
            <person name="Pipaliya S."/>
            <person name="Dacks J."/>
            <person name="Roger A.J."/>
        </authorList>
    </citation>
    <scope>NUCLEOTIDE SEQUENCE</scope>
    <source>
        <strain evidence="7">Schooner1</strain>
    </source>
</reference>
<evidence type="ECO:0000256" key="1">
    <source>
        <dbReference type="ARBA" id="ARBA00006019"/>
    </source>
</evidence>
<proteinExistence type="inferred from homology"/>
<feature type="compositionally biased region" description="Basic and acidic residues" evidence="4">
    <location>
        <begin position="937"/>
        <end position="946"/>
    </location>
</feature>
<evidence type="ECO:0000313" key="8">
    <source>
        <dbReference type="Proteomes" id="UP001150062"/>
    </source>
</evidence>
<feature type="compositionally biased region" description="Low complexity" evidence="4">
    <location>
        <begin position="729"/>
        <end position="758"/>
    </location>
</feature>
<name>A0ABQ8XYN5_9EUKA</name>
<dbReference type="InterPro" id="IPR001373">
    <property type="entry name" value="Cullin_N"/>
</dbReference>
<comment type="similarity">
    <text evidence="1 2 3">Belongs to the cullin family.</text>
</comment>
<feature type="compositionally biased region" description="Basic residues" evidence="4">
    <location>
        <begin position="1028"/>
        <end position="1072"/>
    </location>
</feature>
<feature type="compositionally biased region" description="Basic residues" evidence="4">
    <location>
        <begin position="817"/>
        <end position="830"/>
    </location>
</feature>
<dbReference type="PANTHER" id="PTHR11932">
    <property type="entry name" value="CULLIN"/>
    <property type="match status" value="1"/>
</dbReference>
<dbReference type="Pfam" id="PF00888">
    <property type="entry name" value="Cullin"/>
    <property type="match status" value="1"/>
</dbReference>
<feature type="compositionally biased region" description="Basic and acidic residues" evidence="4">
    <location>
        <begin position="13"/>
        <end position="22"/>
    </location>
</feature>
<organism evidence="7 8">
    <name type="scientific">Anaeramoeba flamelloides</name>
    <dbReference type="NCBI Taxonomy" id="1746091"/>
    <lineage>
        <taxon>Eukaryota</taxon>
        <taxon>Metamonada</taxon>
        <taxon>Anaeramoebidae</taxon>
        <taxon>Anaeramoeba</taxon>
    </lineage>
</organism>
<feature type="compositionally biased region" description="Basic residues" evidence="4">
    <location>
        <begin position="759"/>
        <end position="779"/>
    </location>
</feature>
<dbReference type="InterPro" id="IPR059120">
    <property type="entry name" value="Cullin-like_AB"/>
</dbReference>
<dbReference type="Gene3D" id="1.20.1310.10">
    <property type="entry name" value="Cullin Repeats"/>
    <property type="match status" value="4"/>
</dbReference>
<dbReference type="Gene3D" id="3.40.220.10">
    <property type="entry name" value="Leucine Aminopeptidase, subunit E, domain 1"/>
    <property type="match status" value="1"/>
</dbReference>
<dbReference type="PROSITE" id="PS51154">
    <property type="entry name" value="MACRO"/>
    <property type="match status" value="1"/>
</dbReference>
<feature type="region of interest" description="Disordered" evidence="4">
    <location>
        <begin position="729"/>
        <end position="1196"/>
    </location>
</feature>
<feature type="compositionally biased region" description="Low complexity" evidence="4">
    <location>
        <begin position="1152"/>
        <end position="1185"/>
    </location>
</feature>
<feature type="region of interest" description="Disordered" evidence="4">
    <location>
        <begin position="1"/>
        <end position="22"/>
    </location>
</feature>
<keyword evidence="8" id="KW-1185">Reference proteome</keyword>
<feature type="compositionally biased region" description="Basic and acidic residues" evidence="4">
    <location>
        <begin position="888"/>
        <end position="903"/>
    </location>
</feature>
<evidence type="ECO:0000256" key="4">
    <source>
        <dbReference type="SAM" id="MobiDB-lite"/>
    </source>
</evidence>
<dbReference type="SUPFAM" id="SSF74788">
    <property type="entry name" value="Cullin repeat-like"/>
    <property type="match status" value="1"/>
</dbReference>
<feature type="compositionally biased region" description="Low complexity" evidence="4">
    <location>
        <begin position="904"/>
        <end position="920"/>
    </location>
</feature>
<dbReference type="Gene3D" id="3.30.230.130">
    <property type="entry name" value="Cullin, Chain C, Domain 2"/>
    <property type="match status" value="1"/>
</dbReference>
<feature type="compositionally biased region" description="Low complexity" evidence="4">
    <location>
        <begin position="1082"/>
        <end position="1100"/>
    </location>
</feature>
<feature type="compositionally biased region" description="Basic residues" evidence="4">
    <location>
        <begin position="968"/>
        <end position="984"/>
    </location>
</feature>
<dbReference type="SMART" id="SM00506">
    <property type="entry name" value="A1pp"/>
    <property type="match status" value="1"/>
</dbReference>
<sequence length="1469" mass="170018">MLTNSSSSLSNESSEKHFSEMRVHKRQKRKEFDFDKIWVNVEKTVTSIMDDLGVGISSTLLMKSYNDVFQLCEIGPNSGKESERGRGDQTNEGGEEVYRRLREMLRKRVEAIYQKCKDKIEEPLLSTFAKSWTNYITAAEHVKSIFAHLDKIYNEPTKKGQKKEQNILSDKIFDVYTLHLVIFNNITFKPLKNKVLSAMLQLIKNERHGEHVDRQLMKRICDIYVALGQTRSPEGSLDFYHEEFEAPFFKDTDLFYSREASKILSENKLSQYMIKAEARIDEELLRINSYLHPSTKRVLMEKCIGSLVVKKLKILFLEFEALIMNNKTQDLKRMYKLLSRIENGLQPLMETFEKHILQMGQDQLEEIKQTALKKPRQYVEVMLGVYKKYYRVVESAFEKDYGFVTALNKACQRFMNQNPVSEMGNSQSTSSELCARYCNLLLKKSDKIPEESQLEESFDDLIVIFKYLVDKDVFLNFYFKMLANRLINKTSVSVEAERSIISKLRSVGVFGYFHYFEEMLKDIKVSRDMNEKFKGSLKEREITLPFDFVITVATTRFWPFSIPSTKFVIPSIIEGCVFRFSVYFRNFNDRRKLNWLHQLSTGELTTKIRNINYIFCVSIYQMSLLLLFNEKVEIKFEEIQENLKLSDEFLEGILAILVKKKLLLATKKVHQEGTIYKVNNSYNNKRRKVQLNISMPIKKNRESQVIYNQIEEERNMLIQASIVSSVSSLSSNSKNKLPSASNHETNSSENSTSNNKGNNKNKVKKKKHQIKNKNRNKKEKNKDPKKNRSRKQSSSSSALENSTPIENSSSENEKLRNSKKKKKPNKKKKQKELEKGGSKRKVNQKERVKKKEKESRRKKKKKKKKENNKLVENIKQNPKQPQRKKPKVEKQKDAKKNRSRKESPSSSAGENSPSEGNSSSENEKLRNSKKRKKSNNRKKEKESEKGRSRRKAKQKVINPPVEKDGKQKGKRTKKGNQKPTKNKRKVSEKERVKKKGKPKRKERQKVINSQIEKERKKQVNYYPFEKERKKKENGKKRLTLKKKKERELRRKKKEKGKVKGKRKGKGREKFKKKIDQKENKVNSDSNSNNSSNSSSGLNSNTTCWKKKQNPKQKIKQTQKQKQRQKNKPKPRSDSNSEFSSTSDQKANSGVISDLNSGSDSNSSSSGNESNLNTNTNNSSDSGNNSQPDIFKEKNSFKDERISKAASKILSKNKKDQKKYFDSQETSVASVIKASKIDSWYQKSKNPKKNKKIKICPWCDYCEINEQLNKKIAFHHGDIVTLKVDAIVNAAKDSLMGGGGIDGAIHANAGDELLNECKTLGGCKYGETKITLAHQLPSKYILHTVGPIGEKRLKLKSCYRTLLDLAVFCELRTIAICCVSTGINQYPSLDAAHVAFSTVKNWLLQKNNMEKIDKVIYVTFTISQKEMYSELAELYFPFRNYPKVSNSLKQQKNVKVGNKNEHVNDKINLY</sequence>
<dbReference type="InterPro" id="IPR016159">
    <property type="entry name" value="Cullin_repeat-like_dom_sf"/>
</dbReference>
<dbReference type="Pfam" id="PF01661">
    <property type="entry name" value="Macro"/>
    <property type="match status" value="1"/>
</dbReference>
<feature type="compositionally biased region" description="Basic and acidic residues" evidence="4">
    <location>
        <begin position="831"/>
        <end position="855"/>
    </location>
</feature>
<dbReference type="PROSITE" id="PS50069">
    <property type="entry name" value="CULLIN_2"/>
    <property type="match status" value="1"/>
</dbReference>
<feature type="domain" description="Macro" evidence="6">
    <location>
        <begin position="1258"/>
        <end position="1435"/>
    </location>
</feature>